<gene>
    <name evidence="6" type="ORF">UFOPK3954_00937</name>
</gene>
<dbReference type="PANTHER" id="PTHR33692">
    <property type="entry name" value="RIBOSOME MATURATION FACTOR RIMM"/>
    <property type="match status" value="1"/>
</dbReference>
<protein>
    <submittedName>
        <fullName evidence="6">Unannotated protein</fullName>
    </submittedName>
</protein>
<dbReference type="Pfam" id="PF01782">
    <property type="entry name" value="RimM"/>
    <property type="match status" value="1"/>
</dbReference>
<dbReference type="EMBL" id="CAFBON010000082">
    <property type="protein sequence ID" value="CAB4987307.1"/>
    <property type="molecule type" value="Genomic_DNA"/>
</dbReference>
<dbReference type="HAMAP" id="MF_00014">
    <property type="entry name" value="Ribosome_mat_RimM"/>
    <property type="match status" value="1"/>
</dbReference>
<dbReference type="SUPFAM" id="SSF50346">
    <property type="entry name" value="PRC-barrel domain"/>
    <property type="match status" value="1"/>
</dbReference>
<dbReference type="InterPro" id="IPR002676">
    <property type="entry name" value="RimM_N"/>
</dbReference>
<name>A0A6J7N2K5_9ZZZZ</name>
<dbReference type="InterPro" id="IPR036976">
    <property type="entry name" value="RimM_N_sf"/>
</dbReference>
<reference evidence="6" key="1">
    <citation type="submission" date="2020-05" db="EMBL/GenBank/DDBJ databases">
        <authorList>
            <person name="Chiriac C."/>
            <person name="Salcher M."/>
            <person name="Ghai R."/>
            <person name="Kavagutti S V."/>
        </authorList>
    </citation>
    <scope>NUCLEOTIDE SEQUENCE</scope>
</reference>
<dbReference type="GO" id="GO:0005840">
    <property type="term" value="C:ribosome"/>
    <property type="evidence" value="ECO:0007669"/>
    <property type="project" value="InterPro"/>
</dbReference>
<dbReference type="InterPro" id="IPR011961">
    <property type="entry name" value="RimM"/>
</dbReference>
<evidence type="ECO:0000256" key="3">
    <source>
        <dbReference type="ARBA" id="ARBA00022552"/>
    </source>
</evidence>
<dbReference type="NCBIfam" id="TIGR02273">
    <property type="entry name" value="16S_RimM"/>
    <property type="match status" value="1"/>
</dbReference>
<evidence type="ECO:0000256" key="2">
    <source>
        <dbReference type="ARBA" id="ARBA00022517"/>
    </source>
</evidence>
<dbReference type="GO" id="GO:0006364">
    <property type="term" value="P:rRNA processing"/>
    <property type="evidence" value="ECO:0007669"/>
    <property type="project" value="UniProtKB-KW"/>
</dbReference>
<feature type="domain" description="RimM N-terminal" evidence="5">
    <location>
        <begin position="6"/>
        <end position="80"/>
    </location>
</feature>
<dbReference type="InterPro" id="IPR011033">
    <property type="entry name" value="PRC_barrel-like_sf"/>
</dbReference>
<evidence type="ECO:0000256" key="1">
    <source>
        <dbReference type="ARBA" id="ARBA00022490"/>
    </source>
</evidence>
<evidence type="ECO:0000256" key="4">
    <source>
        <dbReference type="ARBA" id="ARBA00023186"/>
    </source>
</evidence>
<dbReference type="PANTHER" id="PTHR33692:SF1">
    <property type="entry name" value="RIBOSOME MATURATION FACTOR RIMM"/>
    <property type="match status" value="1"/>
</dbReference>
<keyword evidence="2" id="KW-0690">Ribosome biogenesis</keyword>
<keyword evidence="3" id="KW-0698">rRNA processing</keyword>
<evidence type="ECO:0000259" key="5">
    <source>
        <dbReference type="Pfam" id="PF01782"/>
    </source>
</evidence>
<accession>A0A6J7N2K5</accession>
<dbReference type="Gene3D" id="2.30.30.240">
    <property type="entry name" value="PRC-barrel domain"/>
    <property type="match status" value="1"/>
</dbReference>
<proteinExistence type="inferred from homology"/>
<dbReference type="SUPFAM" id="SSF50447">
    <property type="entry name" value="Translation proteins"/>
    <property type="match status" value="1"/>
</dbReference>
<sequence length="157" mass="16921">MTDLLVVGRVGKAHGLRGEVYVDLVTDRTERLAPGSVLHAGTRLLTVLASKPQQTRWLVQFEGVNDRAAAEALTKTELEAEPIADPEAVWVHELIGSRVVERDGTDRGRCVGVLANPAHDILELESGALVPTIFILSCADGITTIDPPEGLFAVYED</sequence>
<keyword evidence="4" id="KW-0143">Chaperone</keyword>
<dbReference type="Gene3D" id="2.40.30.60">
    <property type="entry name" value="RimM"/>
    <property type="match status" value="1"/>
</dbReference>
<evidence type="ECO:0000313" key="6">
    <source>
        <dbReference type="EMBL" id="CAB4987307.1"/>
    </source>
</evidence>
<dbReference type="AlphaFoldDB" id="A0A6J7N2K5"/>
<organism evidence="6">
    <name type="scientific">freshwater metagenome</name>
    <dbReference type="NCBI Taxonomy" id="449393"/>
    <lineage>
        <taxon>unclassified sequences</taxon>
        <taxon>metagenomes</taxon>
        <taxon>ecological metagenomes</taxon>
    </lineage>
</organism>
<keyword evidence="1" id="KW-0963">Cytoplasm</keyword>
<dbReference type="GO" id="GO:0043022">
    <property type="term" value="F:ribosome binding"/>
    <property type="evidence" value="ECO:0007669"/>
    <property type="project" value="InterPro"/>
</dbReference>
<dbReference type="InterPro" id="IPR009000">
    <property type="entry name" value="Transl_B-barrel_sf"/>
</dbReference>